<proteinExistence type="predicted"/>
<feature type="compositionally biased region" description="Basic residues" evidence="1">
    <location>
        <begin position="412"/>
        <end position="422"/>
    </location>
</feature>
<evidence type="ECO:0000256" key="1">
    <source>
        <dbReference type="SAM" id="MobiDB-lite"/>
    </source>
</evidence>
<dbReference type="AlphaFoldDB" id="A0A7S3L092"/>
<dbReference type="EMBL" id="HBIM01004100">
    <property type="protein sequence ID" value="CAE0405492.1"/>
    <property type="molecule type" value="Transcribed_RNA"/>
</dbReference>
<feature type="region of interest" description="Disordered" evidence="1">
    <location>
        <begin position="358"/>
        <end position="392"/>
    </location>
</feature>
<feature type="compositionally biased region" description="Basic and acidic residues" evidence="1">
    <location>
        <begin position="423"/>
        <end position="436"/>
    </location>
</feature>
<feature type="compositionally biased region" description="Low complexity" evidence="1">
    <location>
        <begin position="437"/>
        <end position="450"/>
    </location>
</feature>
<feature type="compositionally biased region" description="Low complexity" evidence="1">
    <location>
        <begin position="69"/>
        <end position="81"/>
    </location>
</feature>
<protein>
    <submittedName>
        <fullName evidence="2">Uncharacterized protein</fullName>
    </submittedName>
</protein>
<feature type="compositionally biased region" description="Low complexity" evidence="1">
    <location>
        <begin position="462"/>
        <end position="481"/>
    </location>
</feature>
<name>A0A7S3L092_9STRA</name>
<evidence type="ECO:0000313" key="2">
    <source>
        <dbReference type="EMBL" id="CAE0405492.1"/>
    </source>
</evidence>
<gene>
    <name evidence="2" type="ORF">ACOF00016_LOCUS3509</name>
</gene>
<organism evidence="2">
    <name type="scientific">Amphora coffeiformis</name>
    <dbReference type="NCBI Taxonomy" id="265554"/>
    <lineage>
        <taxon>Eukaryota</taxon>
        <taxon>Sar</taxon>
        <taxon>Stramenopiles</taxon>
        <taxon>Ochrophyta</taxon>
        <taxon>Bacillariophyta</taxon>
        <taxon>Bacillariophyceae</taxon>
        <taxon>Bacillariophycidae</taxon>
        <taxon>Thalassiophysales</taxon>
        <taxon>Catenulaceae</taxon>
        <taxon>Amphora</taxon>
    </lineage>
</organism>
<reference evidence="2" key="1">
    <citation type="submission" date="2021-01" db="EMBL/GenBank/DDBJ databases">
        <authorList>
            <person name="Corre E."/>
            <person name="Pelletier E."/>
            <person name="Niang G."/>
            <person name="Scheremetjew M."/>
            <person name="Finn R."/>
            <person name="Kale V."/>
            <person name="Holt S."/>
            <person name="Cochrane G."/>
            <person name="Meng A."/>
            <person name="Brown T."/>
            <person name="Cohen L."/>
        </authorList>
    </citation>
    <scope>NUCLEOTIDE SEQUENCE</scope>
    <source>
        <strain evidence="2">CCMP127</strain>
    </source>
</reference>
<accession>A0A7S3L092</accession>
<feature type="compositionally biased region" description="Basic residues" evidence="1">
    <location>
        <begin position="383"/>
        <end position="392"/>
    </location>
</feature>
<feature type="compositionally biased region" description="Basic and acidic residues" evidence="1">
    <location>
        <begin position="368"/>
        <end position="378"/>
    </location>
</feature>
<feature type="compositionally biased region" description="Polar residues" evidence="1">
    <location>
        <begin position="46"/>
        <end position="56"/>
    </location>
</feature>
<feature type="region of interest" description="Disordered" evidence="1">
    <location>
        <begin position="412"/>
        <end position="481"/>
    </location>
</feature>
<feature type="region of interest" description="Disordered" evidence="1">
    <location>
        <begin position="34"/>
        <end position="93"/>
    </location>
</feature>
<feature type="compositionally biased region" description="Acidic residues" evidence="1">
    <location>
        <begin position="358"/>
        <end position="367"/>
    </location>
</feature>
<sequence>MPASMSLPTPTLNEYRSLSPNGDAQIVHMVPAASSQSPLVVHQAAGGSSSNESSTPPLHRRRTRPSPDQQQRQQQLLQQQQHRGNGGMDPVSQWRRTKIPSRHKNSNNNNPTYLVGSLRNIHLASQATDDDMDDATSFSSMRVVRDQDKPSRRKVSEWRNSVMQRKREQLALAQATGQWDALSPSSRTASLLDEVGNAAKTNPGCPSVSARILPFIPDVLPKSERSVAAGEEGPGPCYPFQRKDAKKRKEAAFTYFGTATSYNGVGFGGGVGSGNGGTKNENFDPTVMANSMAKSLAFLDLSQLSNCGKGKSASAAGGASSLSQTRAALLCSPMGLWGYPEARQDSNVMDTTILRAVEEEEEAPDEVEQQRQDQEGRISSRNGKYKMTKKVQQKSQVALEVIKLRKELKRLKHMVQTKRTKKEMRDAQEEQMRDRAAANAAPTTPTTATTSDSKHKNRHHVAAASTSSAGKSVTTSVVSSDKSVTTTAPHVATRLRFTEPLVTQVSYRPYTDPEDIEKLYFIEEELNELEWDRQTVADDQYEVIMAPSAKEVHIAHQKRRLLALHPQESLPHSLSDLSVY</sequence>